<feature type="compositionally biased region" description="Polar residues" evidence="1">
    <location>
        <begin position="976"/>
        <end position="1001"/>
    </location>
</feature>
<dbReference type="Proteomes" id="UP001153365">
    <property type="component" value="Unassembled WGS sequence"/>
</dbReference>
<dbReference type="Gene3D" id="3.80.10.10">
    <property type="entry name" value="Ribonuclease Inhibitor"/>
    <property type="match status" value="1"/>
</dbReference>
<dbReference type="EMBL" id="CALTRL010000120">
    <property type="protein sequence ID" value="CAH7666544.1"/>
    <property type="molecule type" value="Genomic_DNA"/>
</dbReference>
<dbReference type="GO" id="GO:0035556">
    <property type="term" value="P:intracellular signal transduction"/>
    <property type="evidence" value="ECO:0007669"/>
    <property type="project" value="InterPro"/>
</dbReference>
<proteinExistence type="predicted"/>
<feature type="region of interest" description="Disordered" evidence="1">
    <location>
        <begin position="1060"/>
        <end position="1099"/>
    </location>
</feature>
<dbReference type="GO" id="GO:0005737">
    <property type="term" value="C:cytoplasm"/>
    <property type="evidence" value="ECO:0007669"/>
    <property type="project" value="TreeGrafter"/>
</dbReference>
<feature type="compositionally biased region" description="Polar residues" evidence="1">
    <location>
        <begin position="444"/>
        <end position="460"/>
    </location>
</feature>
<dbReference type="GO" id="GO:0005085">
    <property type="term" value="F:guanyl-nucleotide exchange factor activity"/>
    <property type="evidence" value="ECO:0007669"/>
    <property type="project" value="InterPro"/>
</dbReference>
<dbReference type="SUPFAM" id="SSF48065">
    <property type="entry name" value="DBL homology domain (DH-domain)"/>
    <property type="match status" value="1"/>
</dbReference>
<evidence type="ECO:0000313" key="3">
    <source>
        <dbReference type="EMBL" id="CAH7666544.1"/>
    </source>
</evidence>
<organism evidence="3 4">
    <name type="scientific">Phakopsora pachyrhizi</name>
    <name type="common">Asian soybean rust disease fungus</name>
    <dbReference type="NCBI Taxonomy" id="170000"/>
    <lineage>
        <taxon>Eukaryota</taxon>
        <taxon>Fungi</taxon>
        <taxon>Dikarya</taxon>
        <taxon>Basidiomycota</taxon>
        <taxon>Pucciniomycotina</taxon>
        <taxon>Pucciniomycetes</taxon>
        <taxon>Pucciniales</taxon>
        <taxon>Phakopsoraceae</taxon>
        <taxon>Phakopsora</taxon>
    </lineage>
</organism>
<feature type="compositionally biased region" description="Polar residues" evidence="1">
    <location>
        <begin position="605"/>
        <end position="614"/>
    </location>
</feature>
<dbReference type="InterPro" id="IPR051092">
    <property type="entry name" value="FYVE_RhoGEF_PH"/>
</dbReference>
<dbReference type="PROSITE" id="PS50010">
    <property type="entry name" value="DH_2"/>
    <property type="match status" value="1"/>
</dbReference>
<feature type="compositionally biased region" description="Basic residues" evidence="1">
    <location>
        <begin position="1002"/>
        <end position="1011"/>
    </location>
</feature>
<keyword evidence="4" id="KW-1185">Reference proteome</keyword>
<dbReference type="SUPFAM" id="SSF52058">
    <property type="entry name" value="L domain-like"/>
    <property type="match status" value="1"/>
</dbReference>
<feature type="compositionally biased region" description="Polar residues" evidence="1">
    <location>
        <begin position="316"/>
        <end position="334"/>
    </location>
</feature>
<feature type="compositionally biased region" description="Polar residues" evidence="1">
    <location>
        <begin position="548"/>
        <end position="564"/>
    </location>
</feature>
<feature type="compositionally biased region" description="Low complexity" evidence="1">
    <location>
        <begin position="505"/>
        <end position="520"/>
    </location>
</feature>
<feature type="region of interest" description="Disordered" evidence="1">
    <location>
        <begin position="1"/>
        <end position="31"/>
    </location>
</feature>
<evidence type="ECO:0000256" key="1">
    <source>
        <dbReference type="SAM" id="MobiDB-lite"/>
    </source>
</evidence>
<dbReference type="InterPro" id="IPR000219">
    <property type="entry name" value="DH_dom"/>
</dbReference>
<feature type="compositionally biased region" description="Polar residues" evidence="1">
    <location>
        <begin position="1085"/>
        <end position="1097"/>
    </location>
</feature>
<feature type="compositionally biased region" description="Polar residues" evidence="1">
    <location>
        <begin position="477"/>
        <end position="502"/>
    </location>
</feature>
<name>A0AAV0AHN9_PHAPC</name>
<evidence type="ECO:0000313" key="4">
    <source>
        <dbReference type="Proteomes" id="UP001153365"/>
    </source>
</evidence>
<feature type="region of interest" description="Disordered" evidence="1">
    <location>
        <begin position="307"/>
        <end position="338"/>
    </location>
</feature>
<dbReference type="PROSITE" id="PS00741">
    <property type="entry name" value="DH_1"/>
    <property type="match status" value="1"/>
</dbReference>
<protein>
    <submittedName>
        <fullName evidence="3">RhoGEF domain-domain-containing protein</fullName>
    </submittedName>
</protein>
<dbReference type="InterPro" id="IPR032675">
    <property type="entry name" value="LRR_dom_sf"/>
</dbReference>
<dbReference type="InterPro" id="IPR035899">
    <property type="entry name" value="DBL_dom_sf"/>
</dbReference>
<dbReference type="PANTHER" id="PTHR12673:SF270">
    <property type="entry name" value="FYVE-TYPE DOMAIN-CONTAINING PROTEIN"/>
    <property type="match status" value="1"/>
</dbReference>
<evidence type="ECO:0000259" key="2">
    <source>
        <dbReference type="PROSITE" id="PS50010"/>
    </source>
</evidence>
<reference evidence="3" key="1">
    <citation type="submission" date="2022-06" db="EMBL/GenBank/DDBJ databases">
        <authorList>
            <consortium name="SYNGENTA / RWTH Aachen University"/>
        </authorList>
    </citation>
    <scope>NUCLEOTIDE SEQUENCE</scope>
</reference>
<comment type="caution">
    <text evidence="3">The sequence shown here is derived from an EMBL/GenBank/DDBJ whole genome shotgun (WGS) entry which is preliminary data.</text>
</comment>
<dbReference type="Pfam" id="PF00621">
    <property type="entry name" value="RhoGEF"/>
    <property type="match status" value="1"/>
</dbReference>
<dbReference type="PANTHER" id="PTHR12673">
    <property type="entry name" value="FACIOGENITAL DYSPLASIA PROTEIN"/>
    <property type="match status" value="1"/>
</dbReference>
<dbReference type="InterPro" id="IPR001331">
    <property type="entry name" value="GDS_CDC24_CS"/>
</dbReference>
<feature type="compositionally biased region" description="Polar residues" evidence="1">
    <location>
        <begin position="680"/>
        <end position="690"/>
    </location>
</feature>
<gene>
    <name evidence="3" type="ORF">PPACK8108_LOCUS899</name>
</gene>
<feature type="compositionally biased region" description="Polar residues" evidence="1">
    <location>
        <begin position="1"/>
        <end position="15"/>
    </location>
</feature>
<dbReference type="Gene3D" id="1.20.900.10">
    <property type="entry name" value="Dbl homology (DH) domain"/>
    <property type="match status" value="1"/>
</dbReference>
<feature type="domain" description="DH" evidence="2">
    <location>
        <begin position="818"/>
        <end position="1124"/>
    </location>
</feature>
<accession>A0AAV0AHN9</accession>
<feature type="region of interest" description="Disordered" evidence="1">
    <location>
        <begin position="441"/>
        <end position="522"/>
    </location>
</feature>
<sequence length="1289" mass="139578">MSSLPYDQPISSAPSRSGGPHPSNPRRPGWTSNEALYEERGTSFYVAVNGGSSSSTPNLFELDASSELKNRSFTNNQLFWDDLEDSSPLFSGFAQLPNQAVTLVEEGKSRIVDASSSSLSIDNLVIPEDTTHLLLSKTASPLLVGSMVFSKLPSIAPTLVVLDISDAGLSSLPVSLASCIALEELKISGNVLTSGDIPPFLSNLKSLKVFAADRCGLQQLTYSLAPIKNLRDLSFCYNHLKCLPSWISSLSQLEVLLVDGNDFEPPWLELVEPLLMNTQNWCRLVDCSTQLPSSTTKTTSLELSETFSASASSESPNVTLGPSSRVQPELSNGGPSERLVSSWAKVDRSDADLLGPYPSSPGARSAADQTEFETFRCDSAAGYSDVEKRSSYLRRLRSTSDMRNRRVSRPLSLHDHQELSLASLIGSDLASTSGLNFSDFKATPKNSKTSQSLFTASETRPGSKRRPSTASIARETLSPTSSAVPLPTSANRIDQKGLTTLEITPPISAPASSSSSSAVSRQIDHQKKSFGFLKKMSLGKLRREPFRSRTSSIDAMASSSTQGPPTVVGGSSLPVLQDSPQSLSADGHLPSHALGTDGKNKLPAGTNNPDTNPNDWELRAESTKKKPNNRRSFLKLESYSTVNPMVLRTEGPHHNGPAYKLYEHPPHGTNRGKNLATEGRTPSSSDNKQSVHGILTRLRSIMMYLRDVHDLSGEAHRYGGAITSTGGTFPIIPTISRASSTKMSGSNLSTVSETAIHHTPGDEGRVNGAHVTHTSGTAAEMDGDVNEGSPLVPTGIAGGSSTLSGSSEQIKVTNNAKRRLNVIEEIVSTEKSYIRGLKELQEIYIASASLLVSSSIGKEKEPVVPPLERKTVFNNVEAIIGFHVDVLLPDFQGVMDKLAEKKSVLISSWTRGNKVSDTDAANLKWEEIENQLASGAAEDLARVFIRHAAFLKLYSTYITQFDFALERLREWNLSSGANPPTQSSGFSAVTSAGSAGSITSNHNHHHALSHGQKKRLKAYLKRCRAHMSHTQMNLESYLLMPVQRLPRYKLLLENLVSCTPDLSQHPVSPPPAGSVNKEGDLPSSGMESSEQPNNSEMAKSLAPNRLVVEALNIISSVTAEMNERKRDSEGRQRLLYWQQRFGNKFRSPLVQPHRTLIKEGTMTLMRTVKLTTKDSVIPGQLNGRAKVPVLSTDSQSISMIVLLCTDLLVLVKDAGDGGKASSSSPAGLFQALRLAQHSRPQISLPATIFGADQSMIRFVDSRAIFYFQCDGQRSALEWVGAINQQVPLL</sequence>
<dbReference type="CDD" id="cd00160">
    <property type="entry name" value="RhoGEF"/>
    <property type="match status" value="1"/>
</dbReference>
<feature type="region of interest" description="Disordered" evidence="1">
    <location>
        <begin position="656"/>
        <end position="691"/>
    </location>
</feature>
<feature type="region of interest" description="Disordered" evidence="1">
    <location>
        <begin position="976"/>
        <end position="1011"/>
    </location>
</feature>
<feature type="region of interest" description="Disordered" evidence="1">
    <location>
        <begin position="543"/>
        <end position="628"/>
    </location>
</feature>
<dbReference type="SMART" id="SM00325">
    <property type="entry name" value="RhoGEF"/>
    <property type="match status" value="1"/>
</dbReference>